<dbReference type="AlphaFoldDB" id="A0A7Z7NG55"/>
<name>A0A7Z7NG55_XANCH</name>
<sequence>MHTRARQLACLRDAHISPPNLA</sequence>
<proteinExistence type="predicted"/>
<evidence type="ECO:0000313" key="1">
    <source>
        <dbReference type="EMBL" id="SOO23383.1"/>
    </source>
</evidence>
<dbReference type="Proteomes" id="UP000234345">
    <property type="component" value="Unassembled WGS sequence"/>
</dbReference>
<evidence type="ECO:0000313" key="2">
    <source>
        <dbReference type="Proteomes" id="UP000234345"/>
    </source>
</evidence>
<reference evidence="1 2" key="1">
    <citation type="submission" date="2017-10" db="EMBL/GenBank/DDBJ databases">
        <authorList>
            <person name="Regsiter A."/>
            <person name="William W."/>
        </authorList>
    </citation>
    <scope>NUCLEOTIDE SEQUENCE [LARGE SCALE GENOMIC DNA]</scope>
    <source>
        <strain evidence="1 2">CFBP6991</strain>
    </source>
</reference>
<accession>A0A7Z7NG55</accession>
<organism evidence="1 2">
    <name type="scientific">Xanthomonas campestris pv. phaseoli</name>
    <dbReference type="NCBI Taxonomy" id="317013"/>
    <lineage>
        <taxon>Bacteria</taxon>
        <taxon>Pseudomonadati</taxon>
        <taxon>Pseudomonadota</taxon>
        <taxon>Gammaproteobacteria</taxon>
        <taxon>Lysobacterales</taxon>
        <taxon>Lysobacteraceae</taxon>
        <taxon>Xanthomonas</taxon>
    </lineage>
</organism>
<comment type="caution">
    <text evidence="1">The sequence shown here is derived from an EMBL/GenBank/DDBJ whole genome shotgun (WGS) entry which is preliminary data.</text>
</comment>
<dbReference type="EMBL" id="OCZC01000054">
    <property type="protein sequence ID" value="SOO23383.1"/>
    <property type="molecule type" value="Genomic_DNA"/>
</dbReference>
<gene>
    <name evidence="1" type="ORF">XFF6991_280042</name>
</gene>
<protein>
    <submittedName>
        <fullName evidence="1">Uncharacterized protein</fullName>
    </submittedName>
</protein>